<dbReference type="RefSeq" id="WP_015264636.1">
    <property type="nucleotide sequence ID" value="NC_019904.1"/>
</dbReference>
<dbReference type="Pfam" id="PF00582">
    <property type="entry name" value="Usp"/>
    <property type="match status" value="1"/>
</dbReference>
<evidence type="ECO:0000313" key="3">
    <source>
        <dbReference type="EMBL" id="AGA77070.1"/>
    </source>
</evidence>
<feature type="domain" description="UspA" evidence="2">
    <location>
        <begin position="146"/>
        <end position="285"/>
    </location>
</feature>
<evidence type="ECO:0000259" key="2">
    <source>
        <dbReference type="Pfam" id="PF00582"/>
    </source>
</evidence>
<dbReference type="KEGG" id="evi:Echvi_0795"/>
<gene>
    <name evidence="3" type="ordered locus">Echvi_0795</name>
</gene>
<protein>
    <submittedName>
        <fullName evidence="3">Universal stress protein UspA-like protein</fullName>
    </submittedName>
</protein>
<organism evidence="3 4">
    <name type="scientific">Echinicola vietnamensis (strain DSM 17526 / LMG 23754 / KMM 6221)</name>
    <dbReference type="NCBI Taxonomy" id="926556"/>
    <lineage>
        <taxon>Bacteria</taxon>
        <taxon>Pseudomonadati</taxon>
        <taxon>Bacteroidota</taxon>
        <taxon>Cytophagia</taxon>
        <taxon>Cytophagales</taxon>
        <taxon>Cyclobacteriaceae</taxon>
        <taxon>Echinicola</taxon>
    </lineage>
</organism>
<dbReference type="CDD" id="cd00293">
    <property type="entry name" value="USP-like"/>
    <property type="match status" value="1"/>
</dbReference>
<dbReference type="InterPro" id="IPR006016">
    <property type="entry name" value="UspA"/>
</dbReference>
<dbReference type="InterPro" id="IPR014729">
    <property type="entry name" value="Rossmann-like_a/b/a_fold"/>
</dbReference>
<comment type="similarity">
    <text evidence="1">Belongs to the universal stress protein A family.</text>
</comment>
<evidence type="ECO:0000313" key="4">
    <source>
        <dbReference type="Proteomes" id="UP000010796"/>
    </source>
</evidence>
<dbReference type="Proteomes" id="UP000010796">
    <property type="component" value="Chromosome"/>
</dbReference>
<name>L0FWR3_ECHVK</name>
<dbReference type="PANTHER" id="PTHR46268">
    <property type="entry name" value="STRESS RESPONSE PROTEIN NHAX"/>
    <property type="match status" value="1"/>
</dbReference>
<dbReference type="EMBL" id="CP003346">
    <property type="protein sequence ID" value="AGA77070.1"/>
    <property type="molecule type" value="Genomic_DNA"/>
</dbReference>
<dbReference type="OrthoDB" id="1522996at2"/>
<proteinExistence type="inferred from homology"/>
<reference evidence="4" key="1">
    <citation type="submission" date="2012-02" db="EMBL/GenBank/DDBJ databases">
        <title>The complete genome of Echinicola vietnamensis DSM 17526.</title>
        <authorList>
            <person name="Lucas S."/>
            <person name="Copeland A."/>
            <person name="Lapidus A."/>
            <person name="Glavina del Rio T."/>
            <person name="Dalin E."/>
            <person name="Tice H."/>
            <person name="Bruce D."/>
            <person name="Goodwin L."/>
            <person name="Pitluck S."/>
            <person name="Peters L."/>
            <person name="Ovchinnikova G."/>
            <person name="Teshima H."/>
            <person name="Kyrpides N."/>
            <person name="Mavromatis K."/>
            <person name="Ivanova N."/>
            <person name="Brettin T."/>
            <person name="Detter J.C."/>
            <person name="Han C."/>
            <person name="Larimer F."/>
            <person name="Land M."/>
            <person name="Hauser L."/>
            <person name="Markowitz V."/>
            <person name="Cheng J.-F."/>
            <person name="Hugenholtz P."/>
            <person name="Woyke T."/>
            <person name="Wu D."/>
            <person name="Brambilla E."/>
            <person name="Klenk H.-P."/>
            <person name="Eisen J.A."/>
        </authorList>
    </citation>
    <scope>NUCLEOTIDE SEQUENCE [LARGE SCALE GENOMIC DNA]</scope>
    <source>
        <strain evidence="4">DSM 17526 / LMG 23754 / KMM 6221</strain>
    </source>
</reference>
<evidence type="ECO:0000256" key="1">
    <source>
        <dbReference type="ARBA" id="ARBA00008791"/>
    </source>
</evidence>
<dbReference type="Gene3D" id="3.40.50.620">
    <property type="entry name" value="HUPs"/>
    <property type="match status" value="2"/>
</dbReference>
<dbReference type="PANTHER" id="PTHR46268:SF6">
    <property type="entry name" value="UNIVERSAL STRESS PROTEIN UP12"/>
    <property type="match status" value="1"/>
</dbReference>
<dbReference type="eggNOG" id="COG0589">
    <property type="taxonomic scope" value="Bacteria"/>
</dbReference>
<keyword evidence="4" id="KW-1185">Reference proteome</keyword>
<dbReference type="SUPFAM" id="SSF52402">
    <property type="entry name" value="Adenine nucleotide alpha hydrolases-like"/>
    <property type="match status" value="2"/>
</dbReference>
<dbReference type="HOGENOM" id="CLU_049301_3_1_10"/>
<sequence>MKNLKNIALCVDLTDMDNLLLSYIKKLDDAFEFKSLTILHLIELEEFPDSIQSMLPNLGKSINQVIESEIKEKVDETFKEGSNIQIHVHSGGNVEDFANYIDSKKFDLLLLGKKSSHYGAGILSGRLARLTACDTLFLPEIAVPTFAKITLALDFSSYTEKLLQLGTSLSKKVHSEILPVHVIKLGVQYFPYIKNYKKISEELEKEALKDFKKLQKRFHLHAPLTIVKDNEQHISRLIYQNAVLNASNLIIVGNKGKKNEGDLLIGSVAEQLIAYDKNLPVWIVK</sequence>
<dbReference type="STRING" id="926556.Echvi_0795"/>
<accession>L0FWR3</accession>
<dbReference type="AlphaFoldDB" id="L0FWR3"/>